<evidence type="ECO:0000313" key="2">
    <source>
        <dbReference type="EMBL" id="KKN38502.1"/>
    </source>
</evidence>
<proteinExistence type="predicted"/>
<feature type="transmembrane region" description="Helical" evidence="1">
    <location>
        <begin position="7"/>
        <end position="28"/>
    </location>
</feature>
<gene>
    <name evidence="2" type="ORF">LCGC14_0753060</name>
</gene>
<protein>
    <submittedName>
        <fullName evidence="2">Uncharacterized protein</fullName>
    </submittedName>
</protein>
<name>A0A0F9QNA6_9ZZZZ</name>
<keyword evidence="1" id="KW-1133">Transmembrane helix</keyword>
<sequence>MDEYIKGFLHGVAVAIILMVVSWVTAAFEVEKKKVTEGYLTFQHKTYSVILYDELKQPPKHKKGDTDGKDK</sequence>
<evidence type="ECO:0000256" key="1">
    <source>
        <dbReference type="SAM" id="Phobius"/>
    </source>
</evidence>
<dbReference type="EMBL" id="LAZR01001824">
    <property type="protein sequence ID" value="KKN38502.1"/>
    <property type="molecule type" value="Genomic_DNA"/>
</dbReference>
<organism evidence="2">
    <name type="scientific">marine sediment metagenome</name>
    <dbReference type="NCBI Taxonomy" id="412755"/>
    <lineage>
        <taxon>unclassified sequences</taxon>
        <taxon>metagenomes</taxon>
        <taxon>ecological metagenomes</taxon>
    </lineage>
</organism>
<comment type="caution">
    <text evidence="2">The sequence shown here is derived from an EMBL/GenBank/DDBJ whole genome shotgun (WGS) entry which is preliminary data.</text>
</comment>
<keyword evidence="1" id="KW-0812">Transmembrane</keyword>
<accession>A0A0F9QNA6</accession>
<dbReference type="AlphaFoldDB" id="A0A0F9QNA6"/>
<reference evidence="2" key="1">
    <citation type="journal article" date="2015" name="Nature">
        <title>Complex archaea that bridge the gap between prokaryotes and eukaryotes.</title>
        <authorList>
            <person name="Spang A."/>
            <person name="Saw J.H."/>
            <person name="Jorgensen S.L."/>
            <person name="Zaremba-Niedzwiedzka K."/>
            <person name="Martijn J."/>
            <person name="Lind A.E."/>
            <person name="van Eijk R."/>
            <person name="Schleper C."/>
            <person name="Guy L."/>
            <person name="Ettema T.J."/>
        </authorList>
    </citation>
    <scope>NUCLEOTIDE SEQUENCE</scope>
</reference>
<keyword evidence="1" id="KW-0472">Membrane</keyword>